<organism evidence="1 3">
    <name type="scientific">Didymodactylos carnosus</name>
    <dbReference type="NCBI Taxonomy" id="1234261"/>
    <lineage>
        <taxon>Eukaryota</taxon>
        <taxon>Metazoa</taxon>
        <taxon>Spiralia</taxon>
        <taxon>Gnathifera</taxon>
        <taxon>Rotifera</taxon>
        <taxon>Eurotatoria</taxon>
        <taxon>Bdelloidea</taxon>
        <taxon>Philodinida</taxon>
        <taxon>Philodinidae</taxon>
        <taxon>Didymodactylos</taxon>
    </lineage>
</organism>
<gene>
    <name evidence="1" type="ORF">OVA965_LOCUS45321</name>
    <name evidence="2" type="ORF">TMI583_LOCUS48710</name>
</gene>
<protein>
    <submittedName>
        <fullName evidence="1">Uncharacterized protein</fullName>
    </submittedName>
</protein>
<dbReference type="Proteomes" id="UP000677228">
    <property type="component" value="Unassembled WGS sequence"/>
</dbReference>
<comment type="caution">
    <text evidence="1">The sequence shown here is derived from an EMBL/GenBank/DDBJ whole genome shotgun (WGS) entry which is preliminary data.</text>
</comment>
<sequence length="44" mass="5077">MSFAVLSRGNVVSRDSLISTDLFEMHDPIIFLTFDKKIDQHHKS</sequence>
<accession>A0A8S2G9U9</accession>
<evidence type="ECO:0000313" key="1">
    <source>
        <dbReference type="EMBL" id="CAF1661734.1"/>
    </source>
</evidence>
<reference evidence="1" key="1">
    <citation type="submission" date="2021-02" db="EMBL/GenBank/DDBJ databases">
        <authorList>
            <person name="Nowell W R."/>
        </authorList>
    </citation>
    <scope>NUCLEOTIDE SEQUENCE</scope>
</reference>
<evidence type="ECO:0000313" key="3">
    <source>
        <dbReference type="Proteomes" id="UP000677228"/>
    </source>
</evidence>
<feature type="non-terminal residue" evidence="1">
    <location>
        <position position="44"/>
    </location>
</feature>
<evidence type="ECO:0000313" key="2">
    <source>
        <dbReference type="EMBL" id="CAF4520652.1"/>
    </source>
</evidence>
<dbReference type="AlphaFoldDB" id="A0A8S2G9U9"/>
<name>A0A8S2G9U9_9BILA</name>
<dbReference type="EMBL" id="CAJOBA010101145">
    <property type="protein sequence ID" value="CAF4520652.1"/>
    <property type="molecule type" value="Genomic_DNA"/>
</dbReference>
<dbReference type="Proteomes" id="UP000682733">
    <property type="component" value="Unassembled WGS sequence"/>
</dbReference>
<dbReference type="EMBL" id="CAJNOK010070429">
    <property type="protein sequence ID" value="CAF1661734.1"/>
    <property type="molecule type" value="Genomic_DNA"/>
</dbReference>
<proteinExistence type="predicted"/>